<evidence type="ECO:0000313" key="2">
    <source>
        <dbReference type="Proteomes" id="UP000440224"/>
    </source>
</evidence>
<keyword evidence="2" id="KW-1185">Reference proteome</keyword>
<evidence type="ECO:0000313" key="1">
    <source>
        <dbReference type="EMBL" id="MRG97011.1"/>
    </source>
</evidence>
<proteinExistence type="predicted"/>
<gene>
    <name evidence="1" type="ORF">GF068_34560</name>
</gene>
<organism evidence="1 2">
    <name type="scientific">Polyangium spumosum</name>
    <dbReference type="NCBI Taxonomy" id="889282"/>
    <lineage>
        <taxon>Bacteria</taxon>
        <taxon>Pseudomonadati</taxon>
        <taxon>Myxococcota</taxon>
        <taxon>Polyangia</taxon>
        <taxon>Polyangiales</taxon>
        <taxon>Polyangiaceae</taxon>
        <taxon>Polyangium</taxon>
    </lineage>
</organism>
<dbReference type="AlphaFoldDB" id="A0A6N7Q818"/>
<dbReference type="PROSITE" id="PS51257">
    <property type="entry name" value="PROKAR_LIPOPROTEIN"/>
    <property type="match status" value="1"/>
</dbReference>
<evidence type="ECO:0008006" key="3">
    <source>
        <dbReference type="Google" id="ProtNLM"/>
    </source>
</evidence>
<name>A0A6N7Q818_9BACT</name>
<dbReference type="Proteomes" id="UP000440224">
    <property type="component" value="Unassembled WGS sequence"/>
</dbReference>
<protein>
    <recommendedName>
        <fullName evidence="3">Lipoprotein</fullName>
    </recommendedName>
</protein>
<dbReference type="OrthoDB" id="5513426at2"/>
<reference evidence="1 2" key="1">
    <citation type="submission" date="2019-10" db="EMBL/GenBank/DDBJ databases">
        <title>A soil myxobacterium in the family Polyangiaceae.</title>
        <authorList>
            <person name="Li Y."/>
            <person name="Wang J."/>
        </authorList>
    </citation>
    <scope>NUCLEOTIDE SEQUENCE [LARGE SCALE GENOMIC DNA]</scope>
    <source>
        <strain evidence="1 2">DSM 14734</strain>
    </source>
</reference>
<sequence length="167" mass="17854">MKKLLPVASLSLALLGCIPSEEIEPDASWQLPSRAAFPPVLDALEPRCATLDCHGKPERNLRLYTSSGLRLSPSDVPGSGSTTEAEYEASYRSVVGLEPEWMSLVVGEQGEAPERLTFLRKGRGVEAHKGGVILVPGDAADDCVTSWLASRLDADACARAADVIPPW</sequence>
<dbReference type="EMBL" id="WJIE01000014">
    <property type="protein sequence ID" value="MRG97011.1"/>
    <property type="molecule type" value="Genomic_DNA"/>
</dbReference>
<dbReference type="RefSeq" id="WP_153823793.1">
    <property type="nucleotide sequence ID" value="NZ_WJIE01000014.1"/>
</dbReference>
<accession>A0A6N7Q818</accession>
<comment type="caution">
    <text evidence="1">The sequence shown here is derived from an EMBL/GenBank/DDBJ whole genome shotgun (WGS) entry which is preliminary data.</text>
</comment>